<keyword evidence="6" id="KW-1185">Reference proteome</keyword>
<feature type="domain" description="HTH hxlR-type" evidence="4">
    <location>
        <begin position="21"/>
        <end position="119"/>
    </location>
</feature>
<gene>
    <name evidence="5" type="ORF">SAMN04488000_10226</name>
</gene>
<evidence type="ECO:0000259" key="4">
    <source>
        <dbReference type="PROSITE" id="PS51118"/>
    </source>
</evidence>
<evidence type="ECO:0000256" key="3">
    <source>
        <dbReference type="ARBA" id="ARBA00023163"/>
    </source>
</evidence>
<accession>A0A1H9DRX4</accession>
<dbReference type="EMBL" id="FOFV01000002">
    <property type="protein sequence ID" value="SEQ16256.1"/>
    <property type="molecule type" value="Genomic_DNA"/>
</dbReference>
<name>A0A1H9DRX4_9PSEU</name>
<keyword evidence="2" id="KW-0238">DNA-binding</keyword>
<evidence type="ECO:0000256" key="1">
    <source>
        <dbReference type="ARBA" id="ARBA00023015"/>
    </source>
</evidence>
<proteinExistence type="predicted"/>
<dbReference type="SUPFAM" id="SSF46785">
    <property type="entry name" value="Winged helix' DNA-binding domain"/>
    <property type="match status" value="1"/>
</dbReference>
<evidence type="ECO:0000256" key="2">
    <source>
        <dbReference type="ARBA" id="ARBA00023125"/>
    </source>
</evidence>
<keyword evidence="3" id="KW-0804">Transcription</keyword>
<dbReference type="InterPro" id="IPR036388">
    <property type="entry name" value="WH-like_DNA-bd_sf"/>
</dbReference>
<dbReference type="PANTHER" id="PTHR33204">
    <property type="entry name" value="TRANSCRIPTIONAL REGULATOR, MARR FAMILY"/>
    <property type="match status" value="1"/>
</dbReference>
<dbReference type="Proteomes" id="UP000199503">
    <property type="component" value="Unassembled WGS sequence"/>
</dbReference>
<sequence length="228" mass="24716">MRSGKLATVSGVKRRDFGQYCGLARALELVGERWALLIVRNLIVRPRRYTELQTGLAGIPTNVLATRLKELEQSGIVERQVAPAPGRGVVYALTPVGQSLEPVLLALARWGAPQLGEPQRGDVVTPEGLVLNLRAVFQAEQAAGLTASWEIHVRDVVVHAVITDGSLVTGLGPAPVEPDLTIITTFTDDELASYRAIITQARDGALELRGRRELLATFLRVFTVPKKA</sequence>
<protein>
    <submittedName>
        <fullName evidence="5">Transcriptional regulator, HxlR family</fullName>
    </submittedName>
</protein>
<dbReference type="InterPro" id="IPR036390">
    <property type="entry name" value="WH_DNA-bd_sf"/>
</dbReference>
<dbReference type="STRING" id="65499.SAMN04488000_10226"/>
<keyword evidence="1" id="KW-0805">Transcription regulation</keyword>
<reference evidence="6" key="1">
    <citation type="submission" date="2016-10" db="EMBL/GenBank/DDBJ databases">
        <authorList>
            <person name="Varghese N."/>
            <person name="Submissions S."/>
        </authorList>
    </citation>
    <scope>NUCLEOTIDE SEQUENCE [LARGE SCALE GENOMIC DNA]</scope>
    <source>
        <strain evidence="6">DSM 44437</strain>
    </source>
</reference>
<dbReference type="InterPro" id="IPR002577">
    <property type="entry name" value="HTH_HxlR"/>
</dbReference>
<dbReference type="PANTHER" id="PTHR33204:SF18">
    <property type="entry name" value="TRANSCRIPTIONAL REGULATORY PROTEIN"/>
    <property type="match status" value="1"/>
</dbReference>
<evidence type="ECO:0000313" key="6">
    <source>
        <dbReference type="Proteomes" id="UP000199503"/>
    </source>
</evidence>
<dbReference type="AlphaFoldDB" id="A0A1H9DRX4"/>
<dbReference type="Pfam" id="PF01638">
    <property type="entry name" value="HxlR"/>
    <property type="match status" value="1"/>
</dbReference>
<organism evidence="5 6">
    <name type="scientific">Lentzea albida</name>
    <dbReference type="NCBI Taxonomy" id="65499"/>
    <lineage>
        <taxon>Bacteria</taxon>
        <taxon>Bacillati</taxon>
        <taxon>Actinomycetota</taxon>
        <taxon>Actinomycetes</taxon>
        <taxon>Pseudonocardiales</taxon>
        <taxon>Pseudonocardiaceae</taxon>
        <taxon>Lentzea</taxon>
    </lineage>
</organism>
<dbReference type="GO" id="GO:0003677">
    <property type="term" value="F:DNA binding"/>
    <property type="evidence" value="ECO:0007669"/>
    <property type="project" value="UniProtKB-KW"/>
</dbReference>
<dbReference type="PROSITE" id="PS51118">
    <property type="entry name" value="HTH_HXLR"/>
    <property type="match status" value="1"/>
</dbReference>
<dbReference type="Gene3D" id="1.10.10.10">
    <property type="entry name" value="Winged helix-like DNA-binding domain superfamily/Winged helix DNA-binding domain"/>
    <property type="match status" value="1"/>
</dbReference>
<evidence type="ECO:0000313" key="5">
    <source>
        <dbReference type="EMBL" id="SEQ16256.1"/>
    </source>
</evidence>